<dbReference type="PANTHER" id="PTHR21654:SF84">
    <property type="entry name" value="SI:DKEY-66I24.7"/>
    <property type="match status" value="1"/>
</dbReference>
<gene>
    <name evidence="8" type="ORF">KUTeg_011602</name>
</gene>
<evidence type="ECO:0000259" key="7">
    <source>
        <dbReference type="Pfam" id="PF13837"/>
    </source>
</evidence>
<keyword evidence="2" id="KW-0805">Transcription regulation</keyword>
<dbReference type="Pfam" id="PF13837">
    <property type="entry name" value="Myb_DNA-bind_4"/>
    <property type="match status" value="1"/>
</dbReference>
<proteinExistence type="predicted"/>
<keyword evidence="5" id="KW-0539">Nucleus</keyword>
<evidence type="ECO:0000256" key="6">
    <source>
        <dbReference type="SAM" id="MobiDB-lite"/>
    </source>
</evidence>
<keyword evidence="3" id="KW-0238">DNA-binding</keyword>
<dbReference type="InterPro" id="IPR044822">
    <property type="entry name" value="Myb_DNA-bind_4"/>
</dbReference>
<evidence type="ECO:0000313" key="8">
    <source>
        <dbReference type="EMBL" id="KAJ8309737.1"/>
    </source>
</evidence>
<comment type="subcellular location">
    <subcellularLocation>
        <location evidence="1">Nucleus</location>
    </subcellularLocation>
</comment>
<organism evidence="8 9">
    <name type="scientific">Tegillarca granosa</name>
    <name type="common">Malaysian cockle</name>
    <name type="synonym">Anadara granosa</name>
    <dbReference type="NCBI Taxonomy" id="220873"/>
    <lineage>
        <taxon>Eukaryota</taxon>
        <taxon>Metazoa</taxon>
        <taxon>Spiralia</taxon>
        <taxon>Lophotrochozoa</taxon>
        <taxon>Mollusca</taxon>
        <taxon>Bivalvia</taxon>
        <taxon>Autobranchia</taxon>
        <taxon>Pteriomorphia</taxon>
        <taxon>Arcoida</taxon>
        <taxon>Arcoidea</taxon>
        <taxon>Arcidae</taxon>
        <taxon>Tegillarca</taxon>
    </lineage>
</organism>
<dbReference type="PANTHER" id="PTHR21654">
    <property type="entry name" value="FI21293P1"/>
    <property type="match status" value="1"/>
</dbReference>
<evidence type="ECO:0000256" key="4">
    <source>
        <dbReference type="ARBA" id="ARBA00023163"/>
    </source>
</evidence>
<evidence type="ECO:0000313" key="9">
    <source>
        <dbReference type="Proteomes" id="UP001217089"/>
    </source>
</evidence>
<sequence>MAANCKEENVMTQITVNGKTFKCRKEVQEILFSDTVDDDVKLAIISEIKNESETDACSKQSSSEGGTSTSDNQVKFTRWNVKDEKYLVQLRADMEAEFITNKSHTTLWSKIIEKLAEKHINVTQKQAIDKWKNLKKKFFEVFDDNNKTGNDRRECKHYEVFSELYGTKAATRPKIVMDSDKPLTQVNGNDTSDKNSTDTSVSDDEKAESSVNGKKSRKRKFSTKQSKGVSPSNKLVSLLEQMDKKNDVFLEMYLDVEVLMHLKRVNWQFYYLVKEKCLWLKFRSLKIDGEFVYRNMDNYLCLGDKGSEFMSDLSEFINESNEDLCNLSVSERNKNVRVLASRPKLTNSGVLFAALEVLVDCAVKAGHAESEHYTKALQTCRQYEDHDDLCSLCLKLVGSSEDKKISSIIVDWA</sequence>
<feature type="region of interest" description="Disordered" evidence="6">
    <location>
        <begin position="176"/>
        <end position="230"/>
    </location>
</feature>
<name>A0ABQ9F0G1_TEGGR</name>
<keyword evidence="4" id="KW-0804">Transcription</keyword>
<dbReference type="EMBL" id="JARBDR010000640">
    <property type="protein sequence ID" value="KAJ8309737.1"/>
    <property type="molecule type" value="Genomic_DNA"/>
</dbReference>
<reference evidence="8 9" key="1">
    <citation type="submission" date="2022-12" db="EMBL/GenBank/DDBJ databases">
        <title>Chromosome-level genome of Tegillarca granosa.</title>
        <authorList>
            <person name="Kim J."/>
        </authorList>
    </citation>
    <scope>NUCLEOTIDE SEQUENCE [LARGE SCALE GENOMIC DNA]</scope>
    <source>
        <strain evidence="8">Teg-2019</strain>
        <tissue evidence="8">Adductor muscle</tissue>
    </source>
</reference>
<feature type="domain" description="Myb/SANT-like DNA-binding" evidence="7">
    <location>
        <begin position="78"/>
        <end position="163"/>
    </location>
</feature>
<dbReference type="Gene3D" id="1.10.10.60">
    <property type="entry name" value="Homeodomain-like"/>
    <property type="match status" value="1"/>
</dbReference>
<evidence type="ECO:0000256" key="1">
    <source>
        <dbReference type="ARBA" id="ARBA00004123"/>
    </source>
</evidence>
<dbReference type="Proteomes" id="UP001217089">
    <property type="component" value="Unassembled WGS sequence"/>
</dbReference>
<keyword evidence="9" id="KW-1185">Reference proteome</keyword>
<evidence type="ECO:0000256" key="3">
    <source>
        <dbReference type="ARBA" id="ARBA00023125"/>
    </source>
</evidence>
<protein>
    <recommendedName>
        <fullName evidence="7">Myb/SANT-like DNA-binding domain-containing protein</fullName>
    </recommendedName>
</protein>
<evidence type="ECO:0000256" key="2">
    <source>
        <dbReference type="ARBA" id="ARBA00023015"/>
    </source>
</evidence>
<evidence type="ECO:0000256" key="5">
    <source>
        <dbReference type="ARBA" id="ARBA00023242"/>
    </source>
</evidence>
<accession>A0ABQ9F0G1</accession>
<comment type="caution">
    <text evidence="8">The sequence shown here is derived from an EMBL/GenBank/DDBJ whole genome shotgun (WGS) entry which is preliminary data.</text>
</comment>